<reference evidence="1 2" key="1">
    <citation type="submission" date="2015-11" db="EMBL/GenBank/DDBJ databases">
        <title>Expanding the genomic diversity of Burkholderia species for the development of highly accurate diagnostics.</title>
        <authorList>
            <person name="Sahl J."/>
            <person name="Keim P."/>
            <person name="Wagner D."/>
        </authorList>
    </citation>
    <scope>NUCLEOTIDE SEQUENCE [LARGE SCALE GENOMIC DNA]</scope>
    <source>
        <strain evidence="1 2">MSMB1302</strain>
    </source>
</reference>
<dbReference type="EMBL" id="LOYH01000007">
    <property type="protein sequence ID" value="KVK89153.1"/>
    <property type="molecule type" value="Genomic_DNA"/>
</dbReference>
<dbReference type="AlphaFoldDB" id="A0A103ZZW2"/>
<accession>A0A103ZZW2</accession>
<evidence type="ECO:0000313" key="1">
    <source>
        <dbReference type="EMBL" id="KVK89153.1"/>
    </source>
</evidence>
<name>A0A103ZZW2_BURCE</name>
<comment type="caution">
    <text evidence="1">The sequence shown here is derived from an EMBL/GenBank/DDBJ whole genome shotgun (WGS) entry which is preliminary data.</text>
</comment>
<proteinExistence type="predicted"/>
<sequence>MCQTDARCADGVVDALDDTPVQWIAATGENTVPLALHAFGKRMPRRKPRPRIPALTRLIPCLVRRFLKRNFIHSASFFKRPAPARIP</sequence>
<evidence type="ECO:0000313" key="2">
    <source>
        <dbReference type="Proteomes" id="UP000069001"/>
    </source>
</evidence>
<protein>
    <submittedName>
        <fullName evidence="1">Uncharacterized protein</fullName>
    </submittedName>
</protein>
<dbReference type="Proteomes" id="UP000069001">
    <property type="component" value="Unassembled WGS sequence"/>
</dbReference>
<organism evidence="1 2">
    <name type="scientific">Burkholderia cepacia</name>
    <name type="common">Pseudomonas cepacia</name>
    <dbReference type="NCBI Taxonomy" id="292"/>
    <lineage>
        <taxon>Bacteria</taxon>
        <taxon>Pseudomonadati</taxon>
        <taxon>Pseudomonadota</taxon>
        <taxon>Betaproteobacteria</taxon>
        <taxon>Burkholderiales</taxon>
        <taxon>Burkholderiaceae</taxon>
        <taxon>Burkholderia</taxon>
        <taxon>Burkholderia cepacia complex</taxon>
    </lineage>
</organism>
<gene>
    <name evidence="1" type="ORF">WS90_36665</name>
</gene>